<keyword evidence="1" id="KW-0862">Zinc</keyword>
<keyword evidence="1" id="KW-0479">Metal-binding</keyword>
<name>A0AAV1LJD1_9NEOP</name>
<keyword evidence="1" id="KW-0863">Zinc-finger</keyword>
<comment type="caution">
    <text evidence="3">The sequence shown here is derived from an EMBL/GenBank/DDBJ whole genome shotgun (WGS) entry which is preliminary data.</text>
</comment>
<feature type="domain" description="CCHC-type" evidence="2">
    <location>
        <begin position="452"/>
        <end position="465"/>
    </location>
</feature>
<dbReference type="InterPro" id="IPR036875">
    <property type="entry name" value="Znf_CCHC_sf"/>
</dbReference>
<protein>
    <recommendedName>
        <fullName evidence="2">CCHC-type domain-containing protein</fullName>
    </recommendedName>
</protein>
<dbReference type="AlphaFoldDB" id="A0AAV1LJD1"/>
<dbReference type="GO" id="GO:0003676">
    <property type="term" value="F:nucleic acid binding"/>
    <property type="evidence" value="ECO:0007669"/>
    <property type="project" value="InterPro"/>
</dbReference>
<keyword evidence="4" id="KW-1185">Reference proteome</keyword>
<accession>A0AAV1LJD1</accession>
<proteinExistence type="predicted"/>
<sequence>MDKIDAHDLLKDELEFELACRGIRGLETVKVMRKGLKQIFIREREGDSSINVVVPSCCTKDALSQIEICEKKLQFLKSAFDEDPDGDIKKRLASRLQHLLNRVKLIIPSESDIDRHIKLCKDVQIFYGTVITKDVKDEDKSESEAEISKKDKEILHRSLGEEAIDILTHIDLQSRHRTIEPETSYSSKDRSFPKMQEGPEKILYQSIVENELGFRKLVPIKDWGVKFSGKGDVSVNAFLERIAELREARNANTNDLWRYAVDFFEGEALIWFRANIEYVNSWEELVNLLLVTFQRPYYQDELLEEIKKRTQGKREKIAIYLAVMQNMFNRLPEKINEEQKLSILLKNIQPYFQLAVCRDQFNTVSELTSVLRVLERTRTNCENFQEPTNTSTTLEPDLAYQGHSLAEVNEVTKIASTFNVRNFGLQNIKCWNCRVAGHTFKNCTLPRQRLFCYKCGKFGQTVKNCSCSGNEKQEVITPAK</sequence>
<dbReference type="InterPro" id="IPR005162">
    <property type="entry name" value="Retrotrans_gag_dom"/>
</dbReference>
<dbReference type="PROSITE" id="PS50158">
    <property type="entry name" value="ZF_CCHC"/>
    <property type="match status" value="1"/>
</dbReference>
<organism evidence="3 4">
    <name type="scientific">Parnassius mnemosyne</name>
    <name type="common">clouded apollo</name>
    <dbReference type="NCBI Taxonomy" id="213953"/>
    <lineage>
        <taxon>Eukaryota</taxon>
        <taxon>Metazoa</taxon>
        <taxon>Ecdysozoa</taxon>
        <taxon>Arthropoda</taxon>
        <taxon>Hexapoda</taxon>
        <taxon>Insecta</taxon>
        <taxon>Pterygota</taxon>
        <taxon>Neoptera</taxon>
        <taxon>Endopterygota</taxon>
        <taxon>Lepidoptera</taxon>
        <taxon>Glossata</taxon>
        <taxon>Ditrysia</taxon>
        <taxon>Papilionoidea</taxon>
        <taxon>Papilionidae</taxon>
        <taxon>Parnassiinae</taxon>
        <taxon>Parnassini</taxon>
        <taxon>Parnassius</taxon>
        <taxon>Driopa</taxon>
    </lineage>
</organism>
<dbReference type="EMBL" id="CAVLGL010000091">
    <property type="protein sequence ID" value="CAK1594955.1"/>
    <property type="molecule type" value="Genomic_DNA"/>
</dbReference>
<dbReference type="SUPFAM" id="SSF57756">
    <property type="entry name" value="Retrovirus zinc finger-like domains"/>
    <property type="match status" value="1"/>
</dbReference>
<dbReference type="GO" id="GO:0008270">
    <property type="term" value="F:zinc ion binding"/>
    <property type="evidence" value="ECO:0007669"/>
    <property type="project" value="UniProtKB-KW"/>
</dbReference>
<evidence type="ECO:0000313" key="3">
    <source>
        <dbReference type="EMBL" id="CAK1594955.1"/>
    </source>
</evidence>
<dbReference type="PANTHER" id="PTHR33194:SF4">
    <property type="entry name" value="CCHC-TYPE DOMAIN-CONTAINING PROTEIN"/>
    <property type="match status" value="1"/>
</dbReference>
<dbReference type="InterPro" id="IPR001878">
    <property type="entry name" value="Znf_CCHC"/>
</dbReference>
<dbReference type="Proteomes" id="UP001314205">
    <property type="component" value="Unassembled WGS sequence"/>
</dbReference>
<evidence type="ECO:0000256" key="1">
    <source>
        <dbReference type="PROSITE-ProRule" id="PRU00047"/>
    </source>
</evidence>
<dbReference type="Pfam" id="PF03732">
    <property type="entry name" value="Retrotrans_gag"/>
    <property type="match status" value="1"/>
</dbReference>
<dbReference type="Gene3D" id="4.10.60.10">
    <property type="entry name" value="Zinc finger, CCHC-type"/>
    <property type="match status" value="1"/>
</dbReference>
<evidence type="ECO:0000313" key="4">
    <source>
        <dbReference type="Proteomes" id="UP001314205"/>
    </source>
</evidence>
<gene>
    <name evidence="3" type="ORF">PARMNEM_LOCUS14513</name>
</gene>
<evidence type="ECO:0000259" key="2">
    <source>
        <dbReference type="PROSITE" id="PS50158"/>
    </source>
</evidence>
<dbReference type="PANTHER" id="PTHR33194">
    <property type="entry name" value="ZINC KNUCKLE DOMAINCONTAINING PROTEIN"/>
    <property type="match status" value="1"/>
</dbReference>
<reference evidence="3 4" key="1">
    <citation type="submission" date="2023-11" db="EMBL/GenBank/DDBJ databases">
        <authorList>
            <person name="Hedman E."/>
            <person name="Englund M."/>
            <person name="Stromberg M."/>
            <person name="Nyberg Akerstrom W."/>
            <person name="Nylinder S."/>
            <person name="Jareborg N."/>
            <person name="Kallberg Y."/>
            <person name="Kronander E."/>
        </authorList>
    </citation>
    <scope>NUCLEOTIDE SEQUENCE [LARGE SCALE GENOMIC DNA]</scope>
</reference>